<dbReference type="Proteomes" id="UP000305282">
    <property type="component" value="Unassembled WGS sequence"/>
</dbReference>
<keyword evidence="10" id="KW-1185">Reference proteome</keyword>
<feature type="transmembrane region" description="Helical" evidence="7">
    <location>
        <begin position="131"/>
        <end position="147"/>
    </location>
</feature>
<evidence type="ECO:0000256" key="1">
    <source>
        <dbReference type="ARBA" id="ARBA00004651"/>
    </source>
</evidence>
<evidence type="ECO:0000256" key="4">
    <source>
        <dbReference type="ARBA" id="ARBA00022989"/>
    </source>
</evidence>
<keyword evidence="3 7" id="KW-0812">Transmembrane</keyword>
<keyword evidence="4 7" id="KW-1133">Transmembrane helix</keyword>
<reference evidence="9 10" key="1">
    <citation type="submission" date="2019-04" db="EMBL/GenBank/DDBJ databases">
        <title>Draft genome sequences for three unisolated Alnus-infective Frankia Sp+ strains, AgTrS, AiOr and AvVan, the first sequenced Frankia strains able to sporulate in-planta.</title>
        <authorList>
            <person name="Bethencourt L."/>
            <person name="Vautrin F."/>
            <person name="Taib N."/>
            <person name="Dubost A."/>
            <person name="Castro-Garcia L."/>
            <person name="Imbaud O."/>
            <person name="Abrouk D."/>
            <person name="Fournier P."/>
            <person name="Briolay J."/>
            <person name="Nguyen A."/>
            <person name="Normand P."/>
            <person name="Fernandez M.P."/>
            <person name="Brochier-Armanet C."/>
            <person name="Herrera-Belaroussi A."/>
        </authorList>
    </citation>
    <scope>NUCLEOTIDE SEQUENCE [LARGE SCALE GENOMIC DNA]</scope>
    <source>
        <strain evidence="9 10">AvVan</strain>
    </source>
</reference>
<dbReference type="PROSITE" id="PS50850">
    <property type="entry name" value="MFS"/>
    <property type="match status" value="1"/>
</dbReference>
<dbReference type="AlphaFoldDB" id="A0A4V3YWG0"/>
<evidence type="ECO:0000256" key="3">
    <source>
        <dbReference type="ARBA" id="ARBA00022692"/>
    </source>
</evidence>
<comment type="subcellular location">
    <subcellularLocation>
        <location evidence="1">Cell membrane</location>
        <topology evidence="1">Multi-pass membrane protein</topology>
    </subcellularLocation>
</comment>
<dbReference type="Pfam" id="PF07690">
    <property type="entry name" value="MFS_1"/>
    <property type="match status" value="1"/>
</dbReference>
<accession>A0A4V3YWG0</accession>
<feature type="compositionally biased region" description="Polar residues" evidence="6">
    <location>
        <begin position="259"/>
        <end position="282"/>
    </location>
</feature>
<keyword evidence="5 7" id="KW-0472">Membrane</keyword>
<feature type="transmembrane region" description="Helical" evidence="7">
    <location>
        <begin position="186"/>
        <end position="207"/>
    </location>
</feature>
<protein>
    <submittedName>
        <fullName evidence="9">MFS transporter</fullName>
    </submittedName>
</protein>
<evidence type="ECO:0000256" key="7">
    <source>
        <dbReference type="SAM" id="Phobius"/>
    </source>
</evidence>
<evidence type="ECO:0000256" key="2">
    <source>
        <dbReference type="ARBA" id="ARBA00022475"/>
    </source>
</evidence>
<name>A0A4V3YWG0_9ACTN</name>
<dbReference type="GO" id="GO:0022857">
    <property type="term" value="F:transmembrane transporter activity"/>
    <property type="evidence" value="ECO:0007669"/>
    <property type="project" value="InterPro"/>
</dbReference>
<feature type="domain" description="Major facilitator superfamily (MFS) profile" evidence="8">
    <location>
        <begin position="60"/>
        <end position="282"/>
    </location>
</feature>
<proteinExistence type="predicted"/>
<evidence type="ECO:0000256" key="5">
    <source>
        <dbReference type="ARBA" id="ARBA00023136"/>
    </source>
</evidence>
<dbReference type="PANTHER" id="PTHR23513:SF6">
    <property type="entry name" value="MAJOR FACILITATOR SUPERFAMILY ASSOCIATED DOMAIN-CONTAINING PROTEIN"/>
    <property type="match status" value="1"/>
</dbReference>
<dbReference type="OrthoDB" id="4544213at2"/>
<dbReference type="InterPro" id="IPR020846">
    <property type="entry name" value="MFS_dom"/>
</dbReference>
<dbReference type="Gene3D" id="1.20.1250.20">
    <property type="entry name" value="MFS general substrate transporter like domains"/>
    <property type="match status" value="1"/>
</dbReference>
<feature type="transmembrane region" description="Helical" evidence="7">
    <location>
        <begin position="68"/>
        <end position="91"/>
    </location>
</feature>
<feature type="transmembrane region" description="Helical" evidence="7">
    <location>
        <begin position="97"/>
        <end position="119"/>
    </location>
</feature>
<evidence type="ECO:0000259" key="8">
    <source>
        <dbReference type="PROSITE" id="PS50850"/>
    </source>
</evidence>
<dbReference type="InterPro" id="IPR011701">
    <property type="entry name" value="MFS"/>
</dbReference>
<evidence type="ECO:0000313" key="10">
    <source>
        <dbReference type="Proteomes" id="UP000305282"/>
    </source>
</evidence>
<comment type="caution">
    <text evidence="9">The sequence shown here is derived from an EMBL/GenBank/DDBJ whole genome shotgun (WGS) entry which is preliminary data.</text>
</comment>
<feature type="region of interest" description="Disordered" evidence="6">
    <location>
        <begin position="248"/>
        <end position="282"/>
    </location>
</feature>
<dbReference type="GO" id="GO:0005886">
    <property type="term" value="C:plasma membrane"/>
    <property type="evidence" value="ECO:0007669"/>
    <property type="project" value="UniProtKB-SubCell"/>
</dbReference>
<dbReference type="EMBL" id="SSXH01000966">
    <property type="protein sequence ID" value="THJ31162.1"/>
    <property type="molecule type" value="Genomic_DNA"/>
</dbReference>
<evidence type="ECO:0000256" key="6">
    <source>
        <dbReference type="SAM" id="MobiDB-lite"/>
    </source>
</evidence>
<dbReference type="PANTHER" id="PTHR23513">
    <property type="entry name" value="INTEGRAL MEMBRANE EFFLUX PROTEIN-RELATED"/>
    <property type="match status" value="1"/>
</dbReference>
<keyword evidence="2" id="KW-1003">Cell membrane</keyword>
<sequence length="282" mass="28086">LGALLLAGPGLTCVVLTDVASYLASAALVTRAGHHAAGARQPPPPERHPAAGLRAGLRQVARVPLLRGLLVGNGVFLTANAALTVLLVPFITEQLHAPGYGLGYLISGLGVGFVAGSALSGRILGRFSSRQILVTAHLAGGGAYFALFNAPDLAAAVMAATLVGLPGSILLVCVETHVQRATTAGTLGRVGAIFFATDSLAAVAGALGAPALVAVLGLARALNTISAGALLAAPLTWKLLPNPPSLAAAPATDTAHGQAATNPASVPSGQQSHPSSSEYPRR</sequence>
<evidence type="ECO:0000313" key="9">
    <source>
        <dbReference type="EMBL" id="THJ31162.1"/>
    </source>
</evidence>
<dbReference type="RefSeq" id="WP_136449641.1">
    <property type="nucleotide sequence ID" value="NZ_SSXH01000966.1"/>
</dbReference>
<gene>
    <name evidence="9" type="ORF">E7Y31_22405</name>
</gene>
<feature type="transmembrane region" description="Helical" evidence="7">
    <location>
        <begin position="153"/>
        <end position="174"/>
    </location>
</feature>
<organism evidence="9 10">
    <name type="scientific">Candidatus Frankia alpina</name>
    <dbReference type="NCBI Taxonomy" id="2699483"/>
    <lineage>
        <taxon>Bacteria</taxon>
        <taxon>Bacillati</taxon>
        <taxon>Actinomycetota</taxon>
        <taxon>Actinomycetes</taxon>
        <taxon>Frankiales</taxon>
        <taxon>Frankiaceae</taxon>
        <taxon>Frankia</taxon>
    </lineage>
</organism>
<dbReference type="SUPFAM" id="SSF103473">
    <property type="entry name" value="MFS general substrate transporter"/>
    <property type="match status" value="1"/>
</dbReference>
<feature type="non-terminal residue" evidence="9">
    <location>
        <position position="1"/>
    </location>
</feature>
<dbReference type="InterPro" id="IPR036259">
    <property type="entry name" value="MFS_trans_sf"/>
</dbReference>